<dbReference type="InterPro" id="IPR001826">
    <property type="entry name" value="RHS"/>
</dbReference>
<dbReference type="PANTHER" id="PTHR32305">
    <property type="match status" value="1"/>
</dbReference>
<dbReference type="NCBIfam" id="TIGR03696">
    <property type="entry name" value="Rhs_assc_core"/>
    <property type="match status" value="1"/>
</dbReference>
<feature type="chain" id="PRO_5046595420" evidence="1">
    <location>
        <begin position="25"/>
        <end position="114"/>
    </location>
</feature>
<evidence type="ECO:0000313" key="3">
    <source>
        <dbReference type="EMBL" id="MFC4259036.1"/>
    </source>
</evidence>
<dbReference type="Pfam" id="PF03527">
    <property type="entry name" value="RHS"/>
    <property type="match status" value="1"/>
</dbReference>
<keyword evidence="1" id="KW-0732">Signal</keyword>
<evidence type="ECO:0000313" key="4">
    <source>
        <dbReference type="Proteomes" id="UP001595798"/>
    </source>
</evidence>
<feature type="signal peptide" evidence="1">
    <location>
        <begin position="1"/>
        <end position="24"/>
    </location>
</feature>
<accession>A0ABV8QF88</accession>
<comment type="caution">
    <text evidence="3">The sequence shown here is derived from an EMBL/GenBank/DDBJ whole genome shotgun (WGS) entry which is preliminary data.</text>
</comment>
<dbReference type="InterPro" id="IPR050708">
    <property type="entry name" value="T6SS_VgrG/RHS"/>
</dbReference>
<evidence type="ECO:0000259" key="2">
    <source>
        <dbReference type="Pfam" id="PF03527"/>
    </source>
</evidence>
<reference evidence="4" key="1">
    <citation type="journal article" date="2019" name="Int. J. Syst. Evol. Microbiol.">
        <title>The Global Catalogue of Microorganisms (GCM) 10K type strain sequencing project: providing services to taxonomists for standard genome sequencing and annotation.</title>
        <authorList>
            <consortium name="The Broad Institute Genomics Platform"/>
            <consortium name="The Broad Institute Genome Sequencing Center for Infectious Disease"/>
            <person name="Wu L."/>
            <person name="Ma J."/>
        </authorList>
    </citation>
    <scope>NUCLEOTIDE SEQUENCE [LARGE SCALE GENOMIC DNA]</scope>
    <source>
        <strain evidence="4">CECT 7297</strain>
    </source>
</reference>
<sequence>MKTMIAKTLAALATMILVSLPLSAAEVVTYYHNDQLGSPIATTDDTGAVVWQQVYDPWGEPITTTANNRAFTGKWRDLETGLNDYSARWQSSSIGRFTQIDNAPWHESMHTFFQ</sequence>
<feature type="domain" description="RHS protein conserved region" evidence="2">
    <location>
        <begin position="29"/>
        <end position="60"/>
    </location>
</feature>
<keyword evidence="4" id="KW-1185">Reference proteome</keyword>
<gene>
    <name evidence="3" type="ORF">ACFOZ5_08355</name>
</gene>
<dbReference type="Gene3D" id="2.180.10.10">
    <property type="entry name" value="RHS repeat-associated core"/>
    <property type="match status" value="1"/>
</dbReference>
<dbReference type="PANTHER" id="PTHR32305:SF17">
    <property type="entry name" value="TRNA NUCLEASE WAPA"/>
    <property type="match status" value="1"/>
</dbReference>
<organism evidence="3 4">
    <name type="scientific">Marinobacter lacisalsi</name>
    <dbReference type="NCBI Taxonomy" id="475979"/>
    <lineage>
        <taxon>Bacteria</taxon>
        <taxon>Pseudomonadati</taxon>
        <taxon>Pseudomonadota</taxon>
        <taxon>Gammaproteobacteria</taxon>
        <taxon>Pseudomonadales</taxon>
        <taxon>Marinobacteraceae</taxon>
        <taxon>Marinobacter</taxon>
    </lineage>
</organism>
<evidence type="ECO:0000256" key="1">
    <source>
        <dbReference type="SAM" id="SignalP"/>
    </source>
</evidence>
<dbReference type="InterPro" id="IPR022385">
    <property type="entry name" value="Rhs_assc_core"/>
</dbReference>
<name>A0ABV8QF88_9GAMM</name>
<dbReference type="RefSeq" id="WP_379886579.1">
    <property type="nucleotide sequence ID" value="NZ_JBHSDI010000011.1"/>
</dbReference>
<dbReference type="Proteomes" id="UP001595798">
    <property type="component" value="Unassembled WGS sequence"/>
</dbReference>
<protein>
    <submittedName>
        <fullName evidence="3">RHS repeat domain-containing protein</fullName>
    </submittedName>
</protein>
<dbReference type="EMBL" id="JBHSDI010000011">
    <property type="protein sequence ID" value="MFC4259036.1"/>
    <property type="molecule type" value="Genomic_DNA"/>
</dbReference>
<proteinExistence type="predicted"/>